<accession>A0A940NSX1</accession>
<evidence type="ECO:0000313" key="3">
    <source>
        <dbReference type="Proteomes" id="UP000682134"/>
    </source>
</evidence>
<organism evidence="2 3">
    <name type="scientific">Gottfriedia endophytica</name>
    <dbReference type="NCBI Taxonomy" id="2820819"/>
    <lineage>
        <taxon>Bacteria</taxon>
        <taxon>Bacillati</taxon>
        <taxon>Bacillota</taxon>
        <taxon>Bacilli</taxon>
        <taxon>Bacillales</taxon>
        <taxon>Bacillaceae</taxon>
        <taxon>Gottfriedia</taxon>
    </lineage>
</organism>
<dbReference type="Proteomes" id="UP000682134">
    <property type="component" value="Unassembled WGS sequence"/>
</dbReference>
<dbReference type="CDD" id="cd04692">
    <property type="entry name" value="NUDIX_Hydrolase"/>
    <property type="match status" value="1"/>
</dbReference>
<dbReference type="InterPro" id="IPR015797">
    <property type="entry name" value="NUDIX_hydrolase-like_dom_sf"/>
</dbReference>
<dbReference type="PANTHER" id="PTHR10885:SF0">
    <property type="entry name" value="ISOPENTENYL-DIPHOSPHATE DELTA-ISOMERASE"/>
    <property type="match status" value="1"/>
</dbReference>
<dbReference type="Gene3D" id="3.90.79.10">
    <property type="entry name" value="Nucleoside Triphosphate Pyrophosphohydrolase"/>
    <property type="match status" value="1"/>
</dbReference>
<dbReference type="AlphaFoldDB" id="A0A940NSX1"/>
<name>A0A940NSX1_9BACI</name>
<gene>
    <name evidence="2" type="ORF">J5Y03_18940</name>
</gene>
<keyword evidence="3" id="KW-1185">Reference proteome</keyword>
<dbReference type="RefSeq" id="WP_209407565.1">
    <property type="nucleotide sequence ID" value="NZ_JAGIYQ010000020.1"/>
</dbReference>
<dbReference type="EMBL" id="JAGIYQ010000020">
    <property type="protein sequence ID" value="MBP0727230.1"/>
    <property type="molecule type" value="Genomic_DNA"/>
</dbReference>
<proteinExistence type="predicted"/>
<dbReference type="SUPFAM" id="SSF55811">
    <property type="entry name" value="Nudix"/>
    <property type="match status" value="1"/>
</dbReference>
<evidence type="ECO:0000313" key="2">
    <source>
        <dbReference type="EMBL" id="MBP0727230.1"/>
    </source>
</evidence>
<dbReference type="GO" id="GO:0003824">
    <property type="term" value="F:catalytic activity"/>
    <property type="evidence" value="ECO:0007669"/>
    <property type="project" value="UniProtKB-ARBA"/>
</dbReference>
<dbReference type="PROSITE" id="PS51462">
    <property type="entry name" value="NUDIX"/>
    <property type="match status" value="1"/>
</dbReference>
<dbReference type="InterPro" id="IPR000086">
    <property type="entry name" value="NUDIX_hydrolase_dom"/>
</dbReference>
<comment type="caution">
    <text evidence="2">The sequence shown here is derived from an EMBL/GenBank/DDBJ whole genome shotgun (WGS) entry which is preliminary data.</text>
</comment>
<reference evidence="2" key="1">
    <citation type="submission" date="2021-04" db="EMBL/GenBank/DDBJ databases">
        <title>Genome seq and assembly of Bacillus sp.</title>
        <authorList>
            <person name="Chhetri G."/>
        </authorList>
    </citation>
    <scope>NUCLEOTIDE SEQUENCE</scope>
    <source>
        <strain evidence="2">RG28</strain>
    </source>
</reference>
<feature type="domain" description="Nudix hydrolase" evidence="1">
    <location>
        <begin position="29"/>
        <end position="200"/>
    </location>
</feature>
<protein>
    <submittedName>
        <fullName evidence="2">NUDIX domain-containing protein</fullName>
    </submittedName>
</protein>
<dbReference type="PANTHER" id="PTHR10885">
    <property type="entry name" value="ISOPENTENYL-DIPHOSPHATE DELTA-ISOMERASE"/>
    <property type="match status" value="1"/>
</dbReference>
<sequence>MENELLNIFDENRNHIGSATRQEVHKLGHWHETFHCWFISKDNEKNYIYFQKRSDRKKDYPNLLDITAAGHILAHEKIKDGVREVKEELGIDVSFNELVPLGVIEYCVIQENFIDKEISNVFLYNSQRAFEDFTLQAEEVSGLVRADFNTFCEFWLGERKGIFIEGFEINTAGKKVLINKNVDKNAFVQHELAYYERVLKLISEQIGLAKNNGQ</sequence>
<evidence type="ECO:0000259" key="1">
    <source>
        <dbReference type="PROSITE" id="PS51462"/>
    </source>
</evidence>